<gene>
    <name evidence="2" type="ORF">POCULU_LOCUS4575</name>
</gene>
<reference evidence="2" key="1">
    <citation type="submission" date="2021-06" db="EMBL/GenBank/DDBJ databases">
        <authorList>
            <person name="Kallberg Y."/>
            <person name="Tangrot J."/>
            <person name="Rosling A."/>
        </authorList>
    </citation>
    <scope>NUCLEOTIDE SEQUENCE</scope>
    <source>
        <strain evidence="2">IA702</strain>
    </source>
</reference>
<feature type="compositionally biased region" description="Basic and acidic residues" evidence="1">
    <location>
        <begin position="57"/>
        <end position="71"/>
    </location>
</feature>
<accession>A0A9N9AT76</accession>
<dbReference type="AlphaFoldDB" id="A0A9N9AT76"/>
<dbReference type="EMBL" id="CAJVPJ010000604">
    <property type="protein sequence ID" value="CAG8541819.1"/>
    <property type="molecule type" value="Genomic_DNA"/>
</dbReference>
<name>A0A9N9AT76_9GLOM</name>
<organism evidence="2 3">
    <name type="scientific">Paraglomus occultum</name>
    <dbReference type="NCBI Taxonomy" id="144539"/>
    <lineage>
        <taxon>Eukaryota</taxon>
        <taxon>Fungi</taxon>
        <taxon>Fungi incertae sedis</taxon>
        <taxon>Mucoromycota</taxon>
        <taxon>Glomeromycotina</taxon>
        <taxon>Glomeromycetes</taxon>
        <taxon>Paraglomerales</taxon>
        <taxon>Paraglomeraceae</taxon>
        <taxon>Paraglomus</taxon>
    </lineage>
</organism>
<protein>
    <submittedName>
        <fullName evidence="2">1274_t:CDS:1</fullName>
    </submittedName>
</protein>
<feature type="region of interest" description="Disordered" evidence="1">
    <location>
        <begin position="55"/>
        <end position="85"/>
    </location>
</feature>
<comment type="caution">
    <text evidence="2">The sequence shown here is derived from an EMBL/GenBank/DDBJ whole genome shotgun (WGS) entry which is preliminary data.</text>
</comment>
<keyword evidence="3" id="KW-1185">Reference proteome</keyword>
<proteinExistence type="predicted"/>
<evidence type="ECO:0000256" key="1">
    <source>
        <dbReference type="SAM" id="MobiDB-lite"/>
    </source>
</evidence>
<sequence>METDLSGGIIRLAPWRINSLHWTSDAARLIRVRAWSVQTLNKHLFITGYSNIKRMREKRESERQRRKERSPDCVIESEQNADTPV</sequence>
<dbReference type="Proteomes" id="UP000789572">
    <property type="component" value="Unassembled WGS sequence"/>
</dbReference>
<evidence type="ECO:0000313" key="3">
    <source>
        <dbReference type="Proteomes" id="UP000789572"/>
    </source>
</evidence>
<evidence type="ECO:0000313" key="2">
    <source>
        <dbReference type="EMBL" id="CAG8541819.1"/>
    </source>
</evidence>